<keyword evidence="4" id="KW-1185">Reference proteome</keyword>
<keyword evidence="1" id="KW-0812">Transmembrane</keyword>
<dbReference type="RefSeq" id="WP_188647153.1">
    <property type="nucleotide sequence ID" value="NZ_BMHQ01000004.1"/>
</dbReference>
<proteinExistence type="predicted"/>
<dbReference type="InterPro" id="IPR025508">
    <property type="entry name" value="DUF4395"/>
</dbReference>
<sequence length="139" mass="15639">MNGIPVPFVRANQWFQVVSVLIALVSGAYWILVVPLAFGAYSLAFRRNPLFYLIPPFLKKPLSEYQQEDADQQRFNQWIAVICLTLSLLGFLAGLPAVGYAFAVLVGLAAAIALLGFCIGCFIRFQYLQWRHRRKKAGE</sequence>
<feature type="transmembrane region" description="Helical" evidence="1">
    <location>
        <begin position="75"/>
        <end position="94"/>
    </location>
</feature>
<evidence type="ECO:0000313" key="4">
    <source>
        <dbReference type="Proteomes" id="UP000625210"/>
    </source>
</evidence>
<gene>
    <name evidence="3" type="primary">yogA</name>
    <name evidence="3" type="ORF">GCM10011571_13590</name>
</gene>
<evidence type="ECO:0000313" key="3">
    <source>
        <dbReference type="EMBL" id="GGE13420.1"/>
    </source>
</evidence>
<evidence type="ECO:0000256" key="1">
    <source>
        <dbReference type="SAM" id="Phobius"/>
    </source>
</evidence>
<keyword evidence="1" id="KW-1133">Transmembrane helix</keyword>
<feature type="transmembrane region" description="Helical" evidence="1">
    <location>
        <begin position="100"/>
        <end position="125"/>
    </location>
</feature>
<dbReference type="Pfam" id="PF14340">
    <property type="entry name" value="DUF4395"/>
    <property type="match status" value="1"/>
</dbReference>
<dbReference type="InterPro" id="IPR016942">
    <property type="entry name" value="UCP030042"/>
</dbReference>
<accession>A0A8J2VG10</accession>
<dbReference type="EMBL" id="BMHQ01000004">
    <property type="protein sequence ID" value="GGE13420.1"/>
    <property type="molecule type" value="Genomic_DNA"/>
</dbReference>
<keyword evidence="1" id="KW-0472">Membrane</keyword>
<reference evidence="3" key="1">
    <citation type="journal article" date="2014" name="Int. J. Syst. Evol. Microbiol.">
        <title>Complete genome sequence of Corynebacterium casei LMG S-19264T (=DSM 44701T), isolated from a smear-ripened cheese.</title>
        <authorList>
            <consortium name="US DOE Joint Genome Institute (JGI-PGF)"/>
            <person name="Walter F."/>
            <person name="Albersmeier A."/>
            <person name="Kalinowski J."/>
            <person name="Ruckert C."/>
        </authorList>
    </citation>
    <scope>NUCLEOTIDE SEQUENCE</scope>
    <source>
        <strain evidence="3">CGMCC 1.15179</strain>
    </source>
</reference>
<feature type="transmembrane region" description="Helical" evidence="1">
    <location>
        <begin position="20"/>
        <end position="44"/>
    </location>
</feature>
<organism evidence="3 4">
    <name type="scientific">Marinithermofilum abyssi</name>
    <dbReference type="NCBI Taxonomy" id="1571185"/>
    <lineage>
        <taxon>Bacteria</taxon>
        <taxon>Bacillati</taxon>
        <taxon>Bacillota</taxon>
        <taxon>Bacilli</taxon>
        <taxon>Bacillales</taxon>
        <taxon>Thermoactinomycetaceae</taxon>
        <taxon>Marinithermofilum</taxon>
    </lineage>
</organism>
<comment type="caution">
    <text evidence="3">The sequence shown here is derived from an EMBL/GenBank/DDBJ whole genome shotgun (WGS) entry which is preliminary data.</text>
</comment>
<dbReference type="PIRSF" id="PIRSF030042">
    <property type="entry name" value="UCP030042"/>
    <property type="match status" value="1"/>
</dbReference>
<dbReference type="Proteomes" id="UP000625210">
    <property type="component" value="Unassembled WGS sequence"/>
</dbReference>
<reference evidence="3" key="2">
    <citation type="submission" date="2020-09" db="EMBL/GenBank/DDBJ databases">
        <authorList>
            <person name="Sun Q."/>
            <person name="Zhou Y."/>
        </authorList>
    </citation>
    <scope>NUCLEOTIDE SEQUENCE</scope>
    <source>
        <strain evidence="3">CGMCC 1.15179</strain>
    </source>
</reference>
<evidence type="ECO:0000259" key="2">
    <source>
        <dbReference type="Pfam" id="PF14340"/>
    </source>
</evidence>
<feature type="domain" description="DUF4395" evidence="2">
    <location>
        <begin position="4"/>
        <end position="128"/>
    </location>
</feature>
<name>A0A8J2VG10_9BACL</name>
<protein>
    <recommendedName>
        <fullName evidence="2">DUF4395 domain-containing protein</fullName>
    </recommendedName>
</protein>
<dbReference type="AlphaFoldDB" id="A0A8J2VG10"/>